<keyword evidence="1" id="KW-0732">Signal</keyword>
<protein>
    <submittedName>
        <fullName evidence="3">VCBS repeat-containing protein</fullName>
    </submittedName>
</protein>
<evidence type="ECO:0000313" key="3">
    <source>
        <dbReference type="EMBL" id="NGY66372.1"/>
    </source>
</evidence>
<dbReference type="AlphaFoldDB" id="A0A7C9VYR1"/>
<dbReference type="Proteomes" id="UP000481360">
    <property type="component" value="Unassembled WGS sequence"/>
</dbReference>
<evidence type="ECO:0000256" key="2">
    <source>
        <dbReference type="SAM" id="MobiDB-lite"/>
    </source>
</evidence>
<evidence type="ECO:0000313" key="4">
    <source>
        <dbReference type="Proteomes" id="UP000481360"/>
    </source>
</evidence>
<dbReference type="SUPFAM" id="SSF69318">
    <property type="entry name" value="Integrin alpha N-terminal domain"/>
    <property type="match status" value="1"/>
</dbReference>
<name>A0A7C9VYR1_9PSEU</name>
<evidence type="ECO:0000256" key="1">
    <source>
        <dbReference type="ARBA" id="ARBA00022729"/>
    </source>
</evidence>
<organism evidence="3 4">
    <name type="scientific">Lentzea alba</name>
    <dbReference type="NCBI Taxonomy" id="2714351"/>
    <lineage>
        <taxon>Bacteria</taxon>
        <taxon>Bacillati</taxon>
        <taxon>Actinomycetota</taxon>
        <taxon>Actinomycetes</taxon>
        <taxon>Pseudonocardiales</taxon>
        <taxon>Pseudonocardiaceae</taxon>
        <taxon>Lentzea</taxon>
    </lineage>
</organism>
<gene>
    <name evidence="3" type="ORF">G7043_46540</name>
</gene>
<sequence>MLAVTRSASLPFAIWAGRLLRRGWRSRVVGGHARYGGLFLTRVGVTQGLFLRAFLSFTVVFTFVVVPARAADPECVDAQPTAAAADEMAARCDRRVEIGDRRSENSQSFAKPDGGYTTESSVEPRWSRRPDGSWAAINVELQFTGSAVTPKAAALPLVFSDGGAEPAAVLRDGDRELSITWPLGELPKPTLLGPNATYAEVLPGVDLRLTATARGFSELLIVKNRTAAQSEKLAQVKFGFATKNVTAASNGAGGLDAKDAQGNVVFASPTPLMWESAATTVPLKAAVDPPRPPRQVTMPVSVANGELTVTPDAAMMSDTSTRFPLYIDPSWTGRIYNGQWVLVTNKTDMANQGFWQGGFLQEADKKGAVGTGLICDYPDSMGGCLQGTTYNVRSYFKMDTSHVKGRKINGASFRIQQMWASHCNDGGSNAIARWTNDIDGSTTWNNQPGWMGDEWAASVPANHKYTQEHNCAGTGDVEFDIGGVVQAAANNNRDVITLVLHVGNENNTAQWKRFNAITPILAIDYNTPPDAPDGLTSDLKGCTTSSFVPTVTPTLRARVNDRDGDPALQARFEWARVREDGSYTPVSGVRDTYPWGSNTTAQTTIPTPPKLDDGVLDRSETLVATGDWDNDGHPDVLARDSGGYLYLFPGNGTVLRARVLLSGGWQDYTFAGMADWDNDGKKDIIARHDLTGELHMFAGNGVRAMLTETSPAKIGFGFGGYQLAGLADFDKDTKQDLIARDGSGELWLYPGEGIRSVSTQVRARIGGGFGPYTVYGIIDRTGDGAPDIIAEYDNRLGLLHR</sequence>
<accession>A0A7C9VYR1</accession>
<dbReference type="PANTHER" id="PTHR46580">
    <property type="entry name" value="SENSOR KINASE-RELATED"/>
    <property type="match status" value="1"/>
</dbReference>
<keyword evidence="4" id="KW-1185">Reference proteome</keyword>
<dbReference type="PANTHER" id="PTHR46580:SF4">
    <property type="entry name" value="ATP_GTP-BINDING PROTEIN"/>
    <property type="match status" value="1"/>
</dbReference>
<reference evidence="3 4" key="1">
    <citation type="submission" date="2020-03" db="EMBL/GenBank/DDBJ databases">
        <title>Isolation and identification of active actinomycetes.</title>
        <authorList>
            <person name="Sun X."/>
        </authorList>
    </citation>
    <scope>NUCLEOTIDE SEQUENCE [LARGE SCALE GENOMIC DNA]</scope>
    <source>
        <strain evidence="3 4">NEAU-D13</strain>
    </source>
</reference>
<comment type="caution">
    <text evidence="3">The sequence shown here is derived from an EMBL/GenBank/DDBJ whole genome shotgun (WGS) entry which is preliminary data.</text>
</comment>
<dbReference type="InterPro" id="IPR028994">
    <property type="entry name" value="Integrin_alpha_N"/>
</dbReference>
<dbReference type="EMBL" id="JAAMPJ010000022">
    <property type="protein sequence ID" value="NGY66372.1"/>
    <property type="molecule type" value="Genomic_DNA"/>
</dbReference>
<dbReference type="InterPro" id="IPR013517">
    <property type="entry name" value="FG-GAP"/>
</dbReference>
<proteinExistence type="predicted"/>
<dbReference type="RefSeq" id="WP_166056073.1">
    <property type="nucleotide sequence ID" value="NZ_JAAMPJ010000022.1"/>
</dbReference>
<feature type="region of interest" description="Disordered" evidence="2">
    <location>
        <begin position="101"/>
        <end position="127"/>
    </location>
</feature>
<dbReference type="Pfam" id="PF13517">
    <property type="entry name" value="FG-GAP_3"/>
    <property type="match status" value="1"/>
</dbReference>
<dbReference type="NCBIfam" id="NF033679">
    <property type="entry name" value="DNRLRE_dom"/>
    <property type="match status" value="1"/>
</dbReference>
<dbReference type="Gene3D" id="2.130.10.130">
    <property type="entry name" value="Integrin alpha, N-terminal"/>
    <property type="match status" value="1"/>
</dbReference>